<evidence type="ECO:0000256" key="1">
    <source>
        <dbReference type="SAM" id="MobiDB-lite"/>
    </source>
</evidence>
<feature type="non-terminal residue" evidence="2">
    <location>
        <position position="1"/>
    </location>
</feature>
<protein>
    <submittedName>
        <fullName evidence="2">Uncharacterized protein</fullName>
    </submittedName>
</protein>
<reference evidence="2" key="1">
    <citation type="submission" date="2021-02" db="EMBL/GenBank/DDBJ databases">
        <authorList>
            <person name="Nowell W R."/>
        </authorList>
    </citation>
    <scope>NUCLEOTIDE SEQUENCE</scope>
</reference>
<dbReference type="EMBL" id="CAJNOQ010014349">
    <property type="protein sequence ID" value="CAF1339937.1"/>
    <property type="molecule type" value="Genomic_DNA"/>
</dbReference>
<feature type="region of interest" description="Disordered" evidence="1">
    <location>
        <begin position="1"/>
        <end position="20"/>
    </location>
</feature>
<evidence type="ECO:0000313" key="2">
    <source>
        <dbReference type="EMBL" id="CAF1339937.1"/>
    </source>
</evidence>
<dbReference type="Proteomes" id="UP000663829">
    <property type="component" value="Unassembled WGS sequence"/>
</dbReference>
<dbReference type="EMBL" id="CAJOBC010058125">
    <property type="protein sequence ID" value="CAF4200069.1"/>
    <property type="molecule type" value="Genomic_DNA"/>
</dbReference>
<name>A0A815GLW4_9BILA</name>
<organism evidence="2 4">
    <name type="scientific">Didymodactylos carnosus</name>
    <dbReference type="NCBI Taxonomy" id="1234261"/>
    <lineage>
        <taxon>Eukaryota</taxon>
        <taxon>Metazoa</taxon>
        <taxon>Spiralia</taxon>
        <taxon>Gnathifera</taxon>
        <taxon>Rotifera</taxon>
        <taxon>Eurotatoria</taxon>
        <taxon>Bdelloidea</taxon>
        <taxon>Philodinida</taxon>
        <taxon>Philodinidae</taxon>
        <taxon>Didymodactylos</taxon>
    </lineage>
</organism>
<evidence type="ECO:0000313" key="4">
    <source>
        <dbReference type="Proteomes" id="UP000663829"/>
    </source>
</evidence>
<accession>A0A815GLW4</accession>
<sequence>SDLFQYSIPSPSDSSSTSSSTPWILILFAGTTQNNKWAEMTRIPLDFLNFSSFIEQDITCRFGCDSLSTINLHLTPITTIKIFKTSIEDGRKTIIESENTVEQKLTAKSEDSFIKLKTEYQHLRPSDRKIKLVNWLMDLKNKCREIENISPQECTIPSEPNYKVICPQEISNDVPEIQMQIDKQALNVSSAPTHHFLMTQLTSEYEQLNRTILETINILNNNLDDNQLNRIQNGIVRRFDSADTLKKEMKIFQETFRFEKLATTLAKLHDTSIDVQKVLRSTSHFQQTLPRPIEHGSPVEFEEQLDKCRIIINETITLIHERNKQMSSVIQQQSRIINPHNIKKVVNVNSFLQSTYSPSTSKIIITKQNGEYFASLSSIVIRMEQIIQNWSYRQLRMKAIEIVNNSDDEIDFEFLSSSTERSLSVFIIDNSSNVVALHDSNSIKITPNVQANEGEYQEKWELKLANNRLSIPMKICCKIEPFSIVIDLPVMATTTDDRQSNQIKTYFVDFGVALAYQAHQQCKFTIKNPMSLDLCVKLRRKNGATGIFQIDNKHSNFLLFADESKEIAIDWIVQDIVQDSKCIYDIYFSKDFKYQILCLGKIRKISYDLLYKSHRLTGKQFREELQPCLPGTILYEELIIKNTGEVKMTMESKVENSSTAVVTILSHEQALLETNTSVTLKIDLQVNNAHRSIENLINLYFPHATQQPHFKLILNTTASWPELDRDLLNRFKEVEVEEKADEKQGQIVLLNKSPVEMLIDDLHSSSSHVIVDTLTSFPCTILPRQKTEFNFIYKVQTKLATFDSPIISFDQDILHCGTTTQGSKIEPFKILIKNDGHYRAQLEYEVKENPIFSFKINSNSASIAIAPLQSRSVTCIVEIQRKAPLGNFRIDVPLSICSSKKISKKYELIVTGRVEMKEKEKIEPIDLPLSWKHMSQSETYKRLMSLLEDNSNLHRQRAITAVALIIIQLNGLIHSDPRPVKIPDNLTCDMILSAIESNTQSLTIYTHTINENIKQTFDPFSGRTWSQLYNNIRTILNERLSSATIGIEGKTEAENLLLAMNCAEKLSILFEEHSQNPNEQILGRLLEFEKNMLKDKDNEKKMKKRLLSYASVLVMNQDEAQKLSNKEKQQVKLMMDKVSHTFKTLEETNNPVQAFRNLLTYMTNETNRNSIEFLDQILQLESDEKPVNEKIVVQKMYASNLPLNDTQLVTQAITASDATLTASSVFDFIQTQLDVTNESKNVVEFMKLSEKMSHDDYQPLANDLLTLPCVLASLSSDLNPAEQETLHGLQRLISHLELNEQATVIVIGQS</sequence>
<dbReference type="Proteomes" id="UP000681722">
    <property type="component" value="Unassembled WGS sequence"/>
</dbReference>
<proteinExistence type="predicted"/>
<comment type="caution">
    <text evidence="2">The sequence shown here is derived from an EMBL/GenBank/DDBJ whole genome shotgun (WGS) entry which is preliminary data.</text>
</comment>
<feature type="compositionally biased region" description="Low complexity" evidence="1">
    <location>
        <begin position="7"/>
        <end position="20"/>
    </location>
</feature>
<keyword evidence="4" id="KW-1185">Reference proteome</keyword>
<evidence type="ECO:0000313" key="3">
    <source>
        <dbReference type="EMBL" id="CAF4200069.1"/>
    </source>
</evidence>
<gene>
    <name evidence="2" type="ORF">GPM918_LOCUS30381</name>
    <name evidence="3" type="ORF">SRO942_LOCUS30991</name>
</gene>